<dbReference type="Proteomes" id="UP000277204">
    <property type="component" value="Unassembled WGS sequence"/>
</dbReference>
<evidence type="ECO:0000313" key="1">
    <source>
        <dbReference type="EMBL" id="VDO58747.1"/>
    </source>
</evidence>
<reference evidence="1 2" key="1">
    <citation type="submission" date="2018-11" db="EMBL/GenBank/DDBJ databases">
        <authorList>
            <consortium name="Pathogen Informatics"/>
        </authorList>
    </citation>
    <scope>NUCLEOTIDE SEQUENCE [LARGE SCALE GENOMIC DNA]</scope>
    <source>
        <strain evidence="1 2">Zambia</strain>
    </source>
</reference>
<sequence length="85" mass="9569">MRRRILMVLGINETYWTQAGQKSMDLGEMMLYSGHEEENAPHTQGVALMLSKEAHETLIGLESHGYWIIKGSFTTKKGGITMNVN</sequence>
<dbReference type="EMBL" id="UZAI01001072">
    <property type="protein sequence ID" value="VDO58747.1"/>
    <property type="molecule type" value="Genomic_DNA"/>
</dbReference>
<keyword evidence="2" id="KW-1185">Reference proteome</keyword>
<protein>
    <submittedName>
        <fullName evidence="1">Uncharacterized protein</fullName>
    </submittedName>
</protein>
<evidence type="ECO:0000313" key="2">
    <source>
        <dbReference type="Proteomes" id="UP000277204"/>
    </source>
</evidence>
<gene>
    <name evidence="1" type="ORF">SMRZ_LOCUS3646</name>
</gene>
<organism evidence="1 2">
    <name type="scientific">Schistosoma margrebowiei</name>
    <dbReference type="NCBI Taxonomy" id="48269"/>
    <lineage>
        <taxon>Eukaryota</taxon>
        <taxon>Metazoa</taxon>
        <taxon>Spiralia</taxon>
        <taxon>Lophotrochozoa</taxon>
        <taxon>Platyhelminthes</taxon>
        <taxon>Trematoda</taxon>
        <taxon>Digenea</taxon>
        <taxon>Strigeidida</taxon>
        <taxon>Schistosomatoidea</taxon>
        <taxon>Schistosomatidae</taxon>
        <taxon>Schistosoma</taxon>
    </lineage>
</organism>
<proteinExistence type="predicted"/>
<name>A0A183LIM1_9TREM</name>
<dbReference type="STRING" id="48269.A0A183LIM1"/>
<dbReference type="AlphaFoldDB" id="A0A183LIM1"/>
<accession>A0A183LIM1</accession>